<feature type="signal peptide" evidence="1">
    <location>
        <begin position="1"/>
        <end position="15"/>
    </location>
</feature>
<evidence type="ECO:0000256" key="1">
    <source>
        <dbReference type="SAM" id="SignalP"/>
    </source>
</evidence>
<evidence type="ECO:0000313" key="3">
    <source>
        <dbReference type="Proteomes" id="UP001107558"/>
    </source>
</evidence>
<dbReference type="EMBL" id="JADBJN010000004">
    <property type="protein sequence ID" value="KAG5666606.1"/>
    <property type="molecule type" value="Genomic_DNA"/>
</dbReference>
<gene>
    <name evidence="2" type="ORF">PVAND_014623</name>
</gene>
<accession>A0A9J6BAH1</accession>
<protein>
    <recommendedName>
        <fullName evidence="4">Transmembrane protein</fullName>
    </recommendedName>
</protein>
<dbReference type="AlphaFoldDB" id="A0A9J6BAH1"/>
<organism evidence="2 3">
    <name type="scientific">Polypedilum vanderplanki</name>
    <name type="common">Sleeping chironomid midge</name>
    <dbReference type="NCBI Taxonomy" id="319348"/>
    <lineage>
        <taxon>Eukaryota</taxon>
        <taxon>Metazoa</taxon>
        <taxon>Ecdysozoa</taxon>
        <taxon>Arthropoda</taxon>
        <taxon>Hexapoda</taxon>
        <taxon>Insecta</taxon>
        <taxon>Pterygota</taxon>
        <taxon>Neoptera</taxon>
        <taxon>Endopterygota</taxon>
        <taxon>Diptera</taxon>
        <taxon>Nematocera</taxon>
        <taxon>Chironomoidea</taxon>
        <taxon>Chironomidae</taxon>
        <taxon>Chironominae</taxon>
        <taxon>Polypedilum</taxon>
        <taxon>Polypedilum</taxon>
    </lineage>
</organism>
<reference evidence="2" key="1">
    <citation type="submission" date="2021-03" db="EMBL/GenBank/DDBJ databases">
        <title>Chromosome level genome of the anhydrobiotic midge Polypedilum vanderplanki.</title>
        <authorList>
            <person name="Yoshida Y."/>
            <person name="Kikawada T."/>
            <person name="Gusev O."/>
        </authorList>
    </citation>
    <scope>NUCLEOTIDE SEQUENCE</scope>
    <source>
        <strain evidence="2">NIAS01</strain>
        <tissue evidence="2">Whole body or cell culture</tissue>
    </source>
</reference>
<proteinExistence type="predicted"/>
<name>A0A9J6BAH1_POLVA</name>
<keyword evidence="1" id="KW-0732">Signal</keyword>
<evidence type="ECO:0008006" key="4">
    <source>
        <dbReference type="Google" id="ProtNLM"/>
    </source>
</evidence>
<evidence type="ECO:0000313" key="2">
    <source>
        <dbReference type="EMBL" id="KAG5666606.1"/>
    </source>
</evidence>
<comment type="caution">
    <text evidence="2">The sequence shown here is derived from an EMBL/GenBank/DDBJ whole genome shotgun (WGS) entry which is preliminary data.</text>
</comment>
<feature type="chain" id="PRO_5039930115" description="Transmembrane protein" evidence="1">
    <location>
        <begin position="16"/>
        <end position="216"/>
    </location>
</feature>
<sequence length="216" mass="26032">MRLIILFSLLGLTFATLVNLNYIFENSLRIFLESPYYPSLKNFNQKCIKEKIKINQNGGKLIDSELGFNFMMTTAILCISDKYSIYNEILNDDLQDVLTPPNIECHMKRLKELQQDSKFLDVYNFNQTIICDTPMWILLNKEKERDEKHRMYKEYEIFDCLENEIKNEERFYIKQAIAKKFQIQSNEIFEKVKEEFFQDMQNINEQEFKCIYKKIQ</sequence>
<dbReference type="Proteomes" id="UP001107558">
    <property type="component" value="Chromosome 4"/>
</dbReference>
<keyword evidence="3" id="KW-1185">Reference proteome</keyword>